<feature type="region of interest" description="Disordered" evidence="1">
    <location>
        <begin position="77"/>
        <end position="122"/>
    </location>
</feature>
<evidence type="ECO:0000313" key="2">
    <source>
        <dbReference type="EMBL" id="KAL2054210.1"/>
    </source>
</evidence>
<evidence type="ECO:0008006" key="4">
    <source>
        <dbReference type="Google" id="ProtNLM"/>
    </source>
</evidence>
<gene>
    <name evidence="2" type="ORF">ABVK25_005351</name>
</gene>
<dbReference type="PANTHER" id="PTHR28139">
    <property type="entry name" value="UPF0768 PROTEIN YBL029C-A"/>
    <property type="match status" value="1"/>
</dbReference>
<evidence type="ECO:0000313" key="3">
    <source>
        <dbReference type="Proteomes" id="UP001590951"/>
    </source>
</evidence>
<name>A0ABR4B9D6_9LECA</name>
<feature type="compositionally biased region" description="Pro residues" evidence="1">
    <location>
        <begin position="94"/>
        <end position="115"/>
    </location>
</feature>
<sequence>MAFCITFGTHEFTNQLEGYEGVTAQCHNCGNWSAHCITRWPWFTVCFLPVVPLATHKYKEVACPICHFMQDLSNRPDVQSQHPGAGAMMVGGGGPPPPGIPPGHGPPAGYGPPPGQGGMQYK</sequence>
<evidence type="ECO:0000256" key="1">
    <source>
        <dbReference type="SAM" id="MobiDB-lite"/>
    </source>
</evidence>
<organism evidence="2 3">
    <name type="scientific">Lepraria finkii</name>
    <dbReference type="NCBI Taxonomy" id="1340010"/>
    <lineage>
        <taxon>Eukaryota</taxon>
        <taxon>Fungi</taxon>
        <taxon>Dikarya</taxon>
        <taxon>Ascomycota</taxon>
        <taxon>Pezizomycotina</taxon>
        <taxon>Lecanoromycetes</taxon>
        <taxon>OSLEUM clade</taxon>
        <taxon>Lecanoromycetidae</taxon>
        <taxon>Lecanorales</taxon>
        <taxon>Lecanorineae</taxon>
        <taxon>Stereocaulaceae</taxon>
        <taxon>Lepraria</taxon>
    </lineage>
</organism>
<comment type="caution">
    <text evidence="2">The sequence shown here is derived from an EMBL/GenBank/DDBJ whole genome shotgun (WGS) entry which is preliminary data.</text>
</comment>
<reference evidence="2 3" key="1">
    <citation type="submission" date="2024-09" db="EMBL/GenBank/DDBJ databases">
        <title>Rethinking Asexuality: The Enigmatic Case of Functional Sexual Genes in Lepraria (Stereocaulaceae).</title>
        <authorList>
            <person name="Doellman M."/>
            <person name="Sun Y."/>
            <person name="Barcenas-Pena A."/>
            <person name="Lumbsch H.T."/>
            <person name="Grewe F."/>
        </authorList>
    </citation>
    <scope>NUCLEOTIDE SEQUENCE [LARGE SCALE GENOMIC DNA]</scope>
    <source>
        <strain evidence="2 3">Grewe 0041</strain>
    </source>
</reference>
<accession>A0ABR4B9D6</accession>
<keyword evidence="3" id="KW-1185">Reference proteome</keyword>
<dbReference type="EMBL" id="JBHFEH010000016">
    <property type="protein sequence ID" value="KAL2054210.1"/>
    <property type="molecule type" value="Genomic_DNA"/>
</dbReference>
<dbReference type="Proteomes" id="UP001590951">
    <property type="component" value="Unassembled WGS sequence"/>
</dbReference>
<dbReference type="PANTHER" id="PTHR28139:SF1">
    <property type="entry name" value="UPF0768 PROTEIN YBL029C-A"/>
    <property type="match status" value="1"/>
</dbReference>
<protein>
    <recommendedName>
        <fullName evidence="4">Rhodopsin family protein</fullName>
    </recommendedName>
</protein>
<proteinExistence type="predicted"/>